<dbReference type="EMBL" id="LUCM01008922">
    <property type="protein sequence ID" value="KAA0187721.1"/>
    <property type="molecule type" value="Genomic_DNA"/>
</dbReference>
<name>A0A8E0VIH3_9TREM</name>
<protein>
    <submittedName>
        <fullName evidence="1">Uncharacterized protein</fullName>
    </submittedName>
</protein>
<comment type="caution">
    <text evidence="1">The sequence shown here is derived from an EMBL/GenBank/DDBJ whole genome shotgun (WGS) entry which is preliminary data.</text>
</comment>
<reference evidence="1" key="1">
    <citation type="submission" date="2019-05" db="EMBL/GenBank/DDBJ databases">
        <title>Annotation for the trematode Fasciolopsis buski.</title>
        <authorList>
            <person name="Choi Y.-J."/>
        </authorList>
    </citation>
    <scope>NUCLEOTIDE SEQUENCE</scope>
    <source>
        <strain evidence="1">HT</strain>
        <tissue evidence="1">Whole worm</tissue>
    </source>
</reference>
<keyword evidence="2" id="KW-1185">Reference proteome</keyword>
<evidence type="ECO:0000313" key="2">
    <source>
        <dbReference type="Proteomes" id="UP000728185"/>
    </source>
</evidence>
<dbReference type="Proteomes" id="UP000728185">
    <property type="component" value="Unassembled WGS sequence"/>
</dbReference>
<accession>A0A8E0VIH3</accession>
<feature type="non-terminal residue" evidence="1">
    <location>
        <position position="104"/>
    </location>
</feature>
<evidence type="ECO:0000313" key="1">
    <source>
        <dbReference type="EMBL" id="KAA0187721.1"/>
    </source>
</evidence>
<gene>
    <name evidence="1" type="ORF">FBUS_10675</name>
</gene>
<dbReference type="AlphaFoldDB" id="A0A8E0VIH3"/>
<sequence>EPPLVDPYGNRIGCETRSSGAQVCARSTTGLNLMPLQVTLNRVVLTPLFAYILEVDRAICDHFLYELHLMDHFHCLRQFYFLEHSEFAQSLLDELFTKVNIPFA</sequence>
<organism evidence="1 2">
    <name type="scientific">Fasciolopsis buskii</name>
    <dbReference type="NCBI Taxonomy" id="27845"/>
    <lineage>
        <taxon>Eukaryota</taxon>
        <taxon>Metazoa</taxon>
        <taxon>Spiralia</taxon>
        <taxon>Lophotrochozoa</taxon>
        <taxon>Platyhelminthes</taxon>
        <taxon>Trematoda</taxon>
        <taxon>Digenea</taxon>
        <taxon>Plagiorchiida</taxon>
        <taxon>Echinostomata</taxon>
        <taxon>Echinostomatoidea</taxon>
        <taxon>Fasciolidae</taxon>
        <taxon>Fasciolopsis</taxon>
    </lineage>
</organism>
<proteinExistence type="predicted"/>
<dbReference type="OrthoDB" id="775571at2759"/>